<organism evidence="2 3">
    <name type="scientific">Massilia mucilaginosa</name>
    <dbReference type="NCBI Taxonomy" id="2609282"/>
    <lineage>
        <taxon>Bacteria</taxon>
        <taxon>Pseudomonadati</taxon>
        <taxon>Pseudomonadota</taxon>
        <taxon>Betaproteobacteria</taxon>
        <taxon>Burkholderiales</taxon>
        <taxon>Oxalobacteraceae</taxon>
        <taxon>Telluria group</taxon>
        <taxon>Massilia</taxon>
    </lineage>
</organism>
<dbReference type="Proteomes" id="UP000609726">
    <property type="component" value="Unassembled WGS sequence"/>
</dbReference>
<evidence type="ECO:0000313" key="2">
    <source>
        <dbReference type="EMBL" id="NHZ93633.1"/>
    </source>
</evidence>
<dbReference type="Gene3D" id="3.40.50.300">
    <property type="entry name" value="P-loop containing nucleotide triphosphate hydrolases"/>
    <property type="match status" value="1"/>
</dbReference>
<dbReference type="EMBL" id="WHJH01000082">
    <property type="protein sequence ID" value="NHZ93633.1"/>
    <property type="molecule type" value="Genomic_DNA"/>
</dbReference>
<comment type="caution">
    <text evidence="2">The sequence shown here is derived from an EMBL/GenBank/DDBJ whole genome shotgun (WGS) entry which is preliminary data.</text>
</comment>
<name>A0ABX0P2U6_9BURK</name>
<accession>A0ABX0P2U6</accession>
<evidence type="ECO:0000313" key="3">
    <source>
        <dbReference type="Proteomes" id="UP000609726"/>
    </source>
</evidence>
<dbReference type="PANTHER" id="PTHR12873">
    <property type="entry name" value="T7-LIKE MITOCHONDRIAL DNA HELICASE"/>
    <property type="match status" value="1"/>
</dbReference>
<dbReference type="Pfam" id="PF13481">
    <property type="entry name" value="AAA_25"/>
    <property type="match status" value="1"/>
</dbReference>
<keyword evidence="3" id="KW-1185">Reference proteome</keyword>
<dbReference type="InterPro" id="IPR007694">
    <property type="entry name" value="DNA_helicase_DnaB-like_C"/>
</dbReference>
<protein>
    <submittedName>
        <fullName evidence="2">AAA family ATPase</fullName>
    </submittedName>
</protein>
<dbReference type="InterPro" id="IPR027417">
    <property type="entry name" value="P-loop_NTPase"/>
</dbReference>
<sequence length="300" mass="34506">MQLIPDNIDFSAYMNEPEQHNVRPASDWLQDTIDAFYAAPDATPIPTMLWEKSRDRIKFRPGEVSIYAGINGHGKSMFLSQVELDLCYQNERVMVASFEMKPVKQMHRMSRQAYAGREPSIPFLTSLSRWTDGRLWMYDHVGAVEWRKLIAVMRYSVEKFGITQFVIDSLMKCVKGEDDYNAQKDFVNELCAFAQAHSVHIHLVHHMRKGESELKAPGKFDIKGAGAITDQVDNVFIVWRDKKAEAEKKGNPNCYVSCEKQRNGEWEGRLGFWFDIASQQYLESADQHPTRYNIAAQGRA</sequence>
<dbReference type="PANTHER" id="PTHR12873:SF0">
    <property type="entry name" value="TWINKLE MTDNA HELICASE"/>
    <property type="match status" value="1"/>
</dbReference>
<feature type="domain" description="SF4 helicase" evidence="1">
    <location>
        <begin position="38"/>
        <end position="288"/>
    </location>
</feature>
<dbReference type="PROSITE" id="PS51199">
    <property type="entry name" value="SF4_HELICASE"/>
    <property type="match status" value="1"/>
</dbReference>
<dbReference type="RefSeq" id="WP_166882318.1">
    <property type="nucleotide sequence ID" value="NZ_WHJH01000082.1"/>
</dbReference>
<evidence type="ECO:0000259" key="1">
    <source>
        <dbReference type="PROSITE" id="PS51199"/>
    </source>
</evidence>
<gene>
    <name evidence="2" type="ORF">F2P45_32235</name>
</gene>
<dbReference type="InterPro" id="IPR027032">
    <property type="entry name" value="Twinkle-like"/>
</dbReference>
<dbReference type="SUPFAM" id="SSF52540">
    <property type="entry name" value="P-loop containing nucleoside triphosphate hydrolases"/>
    <property type="match status" value="1"/>
</dbReference>
<reference evidence="2 3" key="1">
    <citation type="submission" date="2019-10" db="EMBL/GenBank/DDBJ databases">
        <title>Taxonomy of Antarctic Massilia spp.: description of Massilia rubra sp. nov., Massilia aquatica sp. nov., Massilia mucilaginosa sp. nov., Massilia frigida sp. nov. isolated from streams, lakes and regoliths.</title>
        <authorList>
            <person name="Holochova P."/>
            <person name="Sedlacek I."/>
            <person name="Kralova S."/>
            <person name="Maslanova I."/>
            <person name="Busse H.-J."/>
            <person name="Stankova E."/>
            <person name="Vrbovska V."/>
            <person name="Kovarovic V."/>
            <person name="Bartak M."/>
            <person name="Svec P."/>
            <person name="Pantucek R."/>
        </authorList>
    </citation>
    <scope>NUCLEOTIDE SEQUENCE [LARGE SCALE GENOMIC DNA]</scope>
    <source>
        <strain evidence="2 3">CCM 8733</strain>
    </source>
</reference>
<proteinExistence type="predicted"/>